<sequence>MRIFTAATLMIGLGAGAGHALDLKGPALAAASNFGQGFEVGMMSAALDLPVRDFRDAVYWREVEQGPGRFVFDTPRTMFPDLVGARGARMSLTVNNGHPAHDGGTTPLSPEAVRAFGHHAAQTALRFPAIRAVEVGNEFNSANFVTGPLEDDTLDARARAYAALLHAVAQQVRAVRPGVRIVGGGVHSIPTGYLSRLTALGAAADMDAIALHPYSTPIEHLARQIAVMRRDPALAGMPVEITEFGSQDPDAAPDVLVRAYCQMALSGVSRAVWYALNTRGDDYAPLVGPDLELTAAGRAYRFVQSEFAGQPVEDIAPDPFTYGCRFPGGVILWGMPRALEPGEGVTARDATGKVLEGRSFRLGETAPLILTAGSGAVDYTLGPQEVLADSFHQFPYPEAGADSADAAGFARFAVSPRGRAPFVTMPGQDRPGMPWTPYLGLSSDRSVRLLPESLLPGGGGTHQVGVEHVYVAPEAMEVDLTGWIDPPERSADGVVVTLALDGEEVGRWTVTDRLELDEAGLALPAGAELSIRVAPGETSTGDVTGYRFTLRRAG</sequence>
<dbReference type="SUPFAM" id="SSF51445">
    <property type="entry name" value="(Trans)glycosidases"/>
    <property type="match status" value="1"/>
</dbReference>
<dbReference type="PANTHER" id="PTHR12631">
    <property type="entry name" value="ALPHA-L-IDURONIDASE"/>
    <property type="match status" value="1"/>
</dbReference>
<dbReference type="GO" id="GO:0004553">
    <property type="term" value="F:hydrolase activity, hydrolyzing O-glycosyl compounds"/>
    <property type="evidence" value="ECO:0007669"/>
    <property type="project" value="TreeGrafter"/>
</dbReference>
<dbReference type="RefSeq" id="WP_028286641.1">
    <property type="nucleotide sequence ID" value="NZ_BMLF01000007.1"/>
</dbReference>
<dbReference type="InterPro" id="IPR017853">
    <property type="entry name" value="GH"/>
</dbReference>
<organism evidence="2 3">
    <name type="scientific">Pseudooceanicola nanhaiensis</name>
    <dbReference type="NCBI Taxonomy" id="375761"/>
    <lineage>
        <taxon>Bacteria</taxon>
        <taxon>Pseudomonadati</taxon>
        <taxon>Pseudomonadota</taxon>
        <taxon>Alphaproteobacteria</taxon>
        <taxon>Rhodobacterales</taxon>
        <taxon>Paracoccaceae</taxon>
        <taxon>Pseudooceanicola</taxon>
    </lineage>
</organism>
<gene>
    <name evidence="2" type="ORF">GCM10011534_41840</name>
</gene>
<evidence type="ECO:0000313" key="3">
    <source>
        <dbReference type="Proteomes" id="UP000649829"/>
    </source>
</evidence>
<reference evidence="2" key="1">
    <citation type="journal article" date="2014" name="Int. J. Syst. Evol. Microbiol.">
        <title>Complete genome sequence of Corynebacterium casei LMG S-19264T (=DSM 44701T), isolated from a smear-ripened cheese.</title>
        <authorList>
            <consortium name="US DOE Joint Genome Institute (JGI-PGF)"/>
            <person name="Walter F."/>
            <person name="Albersmeier A."/>
            <person name="Kalinowski J."/>
            <person name="Ruckert C."/>
        </authorList>
    </citation>
    <scope>NUCLEOTIDE SEQUENCE</scope>
    <source>
        <strain evidence="2">CGMCC 1.6293</strain>
    </source>
</reference>
<dbReference type="PANTHER" id="PTHR12631:SF10">
    <property type="entry name" value="BETA-XYLOSIDASE-LIKE PROTEIN-RELATED"/>
    <property type="match status" value="1"/>
</dbReference>
<comment type="caution">
    <text evidence="2">The sequence shown here is derived from an EMBL/GenBank/DDBJ whole genome shotgun (WGS) entry which is preliminary data.</text>
</comment>
<evidence type="ECO:0000313" key="2">
    <source>
        <dbReference type="EMBL" id="GGM15391.1"/>
    </source>
</evidence>
<keyword evidence="1" id="KW-0732">Signal</keyword>
<evidence type="ECO:0000256" key="1">
    <source>
        <dbReference type="SAM" id="SignalP"/>
    </source>
</evidence>
<reference evidence="2" key="2">
    <citation type="submission" date="2020-09" db="EMBL/GenBank/DDBJ databases">
        <authorList>
            <person name="Sun Q."/>
            <person name="Zhou Y."/>
        </authorList>
    </citation>
    <scope>NUCLEOTIDE SEQUENCE</scope>
    <source>
        <strain evidence="2">CGMCC 1.6293</strain>
    </source>
</reference>
<protein>
    <recommendedName>
        <fullName evidence="4">Asl1-like glycosyl hydrolase catalytic domain-containing protein</fullName>
    </recommendedName>
</protein>
<keyword evidence="3" id="KW-1185">Reference proteome</keyword>
<dbReference type="InterPro" id="IPR051923">
    <property type="entry name" value="Glycosyl_Hydrolase_39"/>
</dbReference>
<accession>A0A917T9I8</accession>
<dbReference type="Gene3D" id="3.20.20.80">
    <property type="entry name" value="Glycosidases"/>
    <property type="match status" value="1"/>
</dbReference>
<feature type="chain" id="PRO_5037113684" description="Asl1-like glycosyl hydrolase catalytic domain-containing protein" evidence="1">
    <location>
        <begin position="21"/>
        <end position="554"/>
    </location>
</feature>
<feature type="signal peptide" evidence="1">
    <location>
        <begin position="1"/>
        <end position="20"/>
    </location>
</feature>
<dbReference type="AlphaFoldDB" id="A0A917T9I8"/>
<dbReference type="Proteomes" id="UP000649829">
    <property type="component" value="Unassembled WGS sequence"/>
</dbReference>
<dbReference type="EMBL" id="BMLF01000007">
    <property type="protein sequence ID" value="GGM15391.1"/>
    <property type="molecule type" value="Genomic_DNA"/>
</dbReference>
<name>A0A917T9I8_9RHOB</name>
<evidence type="ECO:0008006" key="4">
    <source>
        <dbReference type="Google" id="ProtNLM"/>
    </source>
</evidence>
<proteinExistence type="predicted"/>